<keyword evidence="4" id="KW-1185">Reference proteome</keyword>
<dbReference type="RefSeq" id="WP_104710640.1">
    <property type="nucleotide sequence ID" value="NZ_PTRA01000001.1"/>
</dbReference>
<dbReference type="Proteomes" id="UP000239590">
    <property type="component" value="Unassembled WGS sequence"/>
</dbReference>
<dbReference type="Pfam" id="PF13449">
    <property type="entry name" value="Phytase-like"/>
    <property type="match status" value="1"/>
</dbReference>
<comment type="caution">
    <text evidence="3">The sequence shown here is derived from an EMBL/GenBank/DDBJ whole genome shotgun (WGS) entry which is preliminary data.</text>
</comment>
<feature type="domain" description="Phytase-like" evidence="2">
    <location>
        <begin position="43"/>
        <end position="296"/>
    </location>
</feature>
<sequence>MKILFFLTLVFFLNGQADAQHFRLELLKAYNLSDSTSLKNDPYFGGLSGIEYVPKRGKWYLVTDGADSTRQSYLFEFDSLFNAQTYKRWKLDSVYSAESIRASRTDSSFFLSTELGTGSTHGQFLRLMQDSTLTQLGTYQGFRDNKGFEALAVDSSQVLWSVSEWPQTCRDRYCQVTGFSLISGDTLVRALYPIDTVSCGFPDNGVSEILLARDRQLLFLERCWTGERDQSNYAINLFTAYIPKLQPGQENTTNILEKNPVSVNWGGVHLDNIEGMSWGPIINGFRTLVLVSDNNFNKFDQKKAPEHWQQSQLIFLKLIPD</sequence>
<feature type="chain" id="PRO_5015752218" description="Phytase-like domain-containing protein" evidence="1">
    <location>
        <begin position="20"/>
        <end position="321"/>
    </location>
</feature>
<evidence type="ECO:0000313" key="4">
    <source>
        <dbReference type="Proteomes" id="UP000239590"/>
    </source>
</evidence>
<dbReference type="AlphaFoldDB" id="A0A2S7ING0"/>
<evidence type="ECO:0000259" key="2">
    <source>
        <dbReference type="Pfam" id="PF13449"/>
    </source>
</evidence>
<dbReference type="EMBL" id="PTRA01000001">
    <property type="protein sequence ID" value="PQA59273.1"/>
    <property type="molecule type" value="Genomic_DNA"/>
</dbReference>
<reference evidence="4" key="1">
    <citation type="submission" date="2018-02" db="EMBL/GenBank/DDBJ databases">
        <title>Genome sequencing of Solimonas sp. HR-BB.</title>
        <authorList>
            <person name="Lee Y."/>
            <person name="Jeon C.O."/>
        </authorList>
    </citation>
    <scope>NUCLEOTIDE SEQUENCE [LARGE SCALE GENOMIC DNA]</scope>
    <source>
        <strain evidence="4">HR-U</strain>
    </source>
</reference>
<name>A0A2S7ING0_9BACT</name>
<dbReference type="OrthoDB" id="937728at2"/>
<feature type="signal peptide" evidence="1">
    <location>
        <begin position="1"/>
        <end position="19"/>
    </location>
</feature>
<evidence type="ECO:0000256" key="1">
    <source>
        <dbReference type="SAM" id="SignalP"/>
    </source>
</evidence>
<accession>A0A2S7ING0</accession>
<gene>
    <name evidence="3" type="ORF">C5O19_06360</name>
</gene>
<evidence type="ECO:0000313" key="3">
    <source>
        <dbReference type="EMBL" id="PQA59273.1"/>
    </source>
</evidence>
<keyword evidence="1" id="KW-0732">Signal</keyword>
<organism evidence="3 4">
    <name type="scientific">Siphonobacter curvatus</name>
    <dbReference type="NCBI Taxonomy" id="2094562"/>
    <lineage>
        <taxon>Bacteria</taxon>
        <taxon>Pseudomonadati</taxon>
        <taxon>Bacteroidota</taxon>
        <taxon>Cytophagia</taxon>
        <taxon>Cytophagales</taxon>
        <taxon>Cytophagaceae</taxon>
        <taxon>Siphonobacter</taxon>
    </lineage>
</organism>
<proteinExistence type="predicted"/>
<protein>
    <recommendedName>
        <fullName evidence="2">Phytase-like domain-containing protein</fullName>
    </recommendedName>
</protein>
<dbReference type="InterPro" id="IPR027372">
    <property type="entry name" value="Phytase-like_dom"/>
</dbReference>